<dbReference type="SUPFAM" id="SSF103247">
    <property type="entry name" value="TT1751-like"/>
    <property type="match status" value="1"/>
</dbReference>
<dbReference type="Pfam" id="PF03625">
    <property type="entry name" value="DUF302"/>
    <property type="match status" value="1"/>
</dbReference>
<reference evidence="3 4" key="1">
    <citation type="submission" date="2023-11" db="EMBL/GenBank/DDBJ databases">
        <title>Complete genome of Pseudomonas benzenivorans BA3361.</title>
        <authorList>
            <person name="Shin S.Y."/>
            <person name="Song J."/>
            <person name="Kang H."/>
        </authorList>
    </citation>
    <scope>NUCLEOTIDE SEQUENCE [LARGE SCALE GENOMIC DNA]</scope>
    <source>
        <strain evidence="3 4">HNIBRBA3361</strain>
    </source>
</reference>
<keyword evidence="1" id="KW-0732">Signal</keyword>
<feature type="domain" description="DUF302" evidence="2">
    <location>
        <begin position="56"/>
        <end position="118"/>
    </location>
</feature>
<evidence type="ECO:0000313" key="3">
    <source>
        <dbReference type="EMBL" id="WPC04836.1"/>
    </source>
</evidence>
<keyword evidence="4" id="KW-1185">Reference proteome</keyword>
<sequence length="150" mass="15592">MNTLGSLLGLGLLTFASLVQAADGLVALKSPHSADQTMNRLVQQVEQRGLRQFARIDHAAGAASVGKQLRPTELLIFGTPQGGTPLLECAQSAGIDLPLKALVWEDQAAQVWLGYNDPAHIAARHGVAECPAAAQLQQTLAAIAAAVVAP</sequence>
<dbReference type="PANTHER" id="PTHR38342:SF2">
    <property type="entry name" value="INNER MEMBRANE OR EXPORTED"/>
    <property type="match status" value="1"/>
</dbReference>
<evidence type="ECO:0000259" key="2">
    <source>
        <dbReference type="Pfam" id="PF03625"/>
    </source>
</evidence>
<dbReference type="InterPro" id="IPR035923">
    <property type="entry name" value="TT1751-like_sf"/>
</dbReference>
<gene>
    <name evidence="3" type="ORF">SBP02_19085</name>
</gene>
<dbReference type="Gene3D" id="3.30.310.70">
    <property type="entry name" value="TT1751-like domain"/>
    <property type="match status" value="1"/>
</dbReference>
<evidence type="ECO:0000256" key="1">
    <source>
        <dbReference type="SAM" id="SignalP"/>
    </source>
</evidence>
<dbReference type="CDD" id="cd14797">
    <property type="entry name" value="DUF302"/>
    <property type="match status" value="1"/>
</dbReference>
<feature type="chain" id="PRO_5046723803" evidence="1">
    <location>
        <begin position="22"/>
        <end position="150"/>
    </location>
</feature>
<dbReference type="PANTHER" id="PTHR38342">
    <property type="entry name" value="SLR5037 PROTEIN"/>
    <property type="match status" value="1"/>
</dbReference>
<proteinExistence type="predicted"/>
<protein>
    <submittedName>
        <fullName evidence="3">DUF302 domain-containing protein</fullName>
    </submittedName>
</protein>
<dbReference type="Proteomes" id="UP001305928">
    <property type="component" value="Chromosome"/>
</dbReference>
<feature type="signal peptide" evidence="1">
    <location>
        <begin position="1"/>
        <end position="21"/>
    </location>
</feature>
<dbReference type="EMBL" id="CP137892">
    <property type="protein sequence ID" value="WPC04836.1"/>
    <property type="molecule type" value="Genomic_DNA"/>
</dbReference>
<evidence type="ECO:0000313" key="4">
    <source>
        <dbReference type="Proteomes" id="UP001305928"/>
    </source>
</evidence>
<organism evidence="3 4">
    <name type="scientific">Pseudomonas benzenivorans</name>
    <dbReference type="NCBI Taxonomy" id="556533"/>
    <lineage>
        <taxon>Bacteria</taxon>
        <taxon>Pseudomonadati</taxon>
        <taxon>Pseudomonadota</taxon>
        <taxon>Gammaproteobacteria</taxon>
        <taxon>Pseudomonadales</taxon>
        <taxon>Pseudomonadaceae</taxon>
        <taxon>Pseudomonas</taxon>
    </lineage>
</organism>
<dbReference type="RefSeq" id="WP_318643975.1">
    <property type="nucleotide sequence ID" value="NZ_CP137892.1"/>
</dbReference>
<name>A0ABZ0PVB1_9PSED</name>
<accession>A0ABZ0PVB1</accession>
<dbReference type="InterPro" id="IPR005180">
    <property type="entry name" value="DUF302"/>
</dbReference>